<feature type="compositionally biased region" description="Polar residues" evidence="1">
    <location>
        <begin position="31"/>
        <end position="56"/>
    </location>
</feature>
<sequence length="68" mass="7434">MQPWIPAFAGMTEKTKSLDPRVRGDDEQKPSPMTNSRLNATTPYRTPGFTQSTKPATASPAKTDLPSQ</sequence>
<dbReference type="Proteomes" id="UP000829194">
    <property type="component" value="Chromosome"/>
</dbReference>
<accession>A0ABY3XD72</accession>
<keyword evidence="3" id="KW-1185">Reference proteome</keyword>
<evidence type="ECO:0000256" key="1">
    <source>
        <dbReference type="SAM" id="MobiDB-lite"/>
    </source>
</evidence>
<feature type="region of interest" description="Disordered" evidence="1">
    <location>
        <begin position="1"/>
        <end position="68"/>
    </location>
</feature>
<proteinExistence type="predicted"/>
<evidence type="ECO:0000313" key="2">
    <source>
        <dbReference type="EMBL" id="UNP27848.1"/>
    </source>
</evidence>
<reference evidence="2 3" key="1">
    <citation type="submission" date="2022-03" db="EMBL/GenBank/DDBJ databases">
        <title>Complete genome sequence of Lysobacter capsici VKM B-2533 and Lysobacter gummosus 10.1.1, promising sources of lytic agents.</title>
        <authorList>
            <person name="Tarlachkov S.V."/>
            <person name="Kudryakova I.V."/>
            <person name="Afoshin A.S."/>
            <person name="Leontyevskaya E.A."/>
            <person name="Leontyevskaya N.V."/>
        </authorList>
    </citation>
    <scope>NUCLEOTIDE SEQUENCE [LARGE SCALE GENOMIC DNA]</scope>
    <source>
        <strain evidence="2 3">10.1.1</strain>
    </source>
</reference>
<dbReference type="EMBL" id="CP093547">
    <property type="protein sequence ID" value="UNP27848.1"/>
    <property type="molecule type" value="Genomic_DNA"/>
</dbReference>
<gene>
    <name evidence="2" type="ORF">MOV92_15175</name>
</gene>
<organism evidence="2 3">
    <name type="scientific">Lysobacter gummosus</name>
    <dbReference type="NCBI Taxonomy" id="262324"/>
    <lineage>
        <taxon>Bacteria</taxon>
        <taxon>Pseudomonadati</taxon>
        <taxon>Pseudomonadota</taxon>
        <taxon>Gammaproteobacteria</taxon>
        <taxon>Lysobacterales</taxon>
        <taxon>Lysobacteraceae</taxon>
        <taxon>Lysobacter</taxon>
    </lineage>
</organism>
<feature type="compositionally biased region" description="Basic and acidic residues" evidence="1">
    <location>
        <begin position="13"/>
        <end position="29"/>
    </location>
</feature>
<protein>
    <submittedName>
        <fullName evidence="2">Uncharacterized protein</fullName>
    </submittedName>
</protein>
<name>A0ABY3XD72_9GAMM</name>
<evidence type="ECO:0000313" key="3">
    <source>
        <dbReference type="Proteomes" id="UP000829194"/>
    </source>
</evidence>
<dbReference type="RefSeq" id="WP_148648924.1">
    <property type="nucleotide sequence ID" value="NZ_CP011131.1"/>
</dbReference>